<dbReference type="GO" id="GO:0003729">
    <property type="term" value="F:mRNA binding"/>
    <property type="evidence" value="ECO:0007669"/>
    <property type="project" value="InterPro"/>
</dbReference>
<dbReference type="AlphaFoldDB" id="A0AAV5LLF0"/>
<name>A0AAV5LLF0_9ROSI</name>
<dbReference type="FunFam" id="1.25.40.90:FF:000023">
    <property type="entry name" value="polyadenylation and cleavage factor homolog 4"/>
    <property type="match status" value="1"/>
</dbReference>
<dbReference type="SUPFAM" id="SSF48464">
    <property type="entry name" value="ENTH/VHS domain"/>
    <property type="match status" value="1"/>
</dbReference>
<dbReference type="InterPro" id="IPR006569">
    <property type="entry name" value="CID_dom"/>
</dbReference>
<evidence type="ECO:0000256" key="2">
    <source>
        <dbReference type="SAM" id="MobiDB-lite"/>
    </source>
</evidence>
<accession>A0AAV5LLF0</accession>
<dbReference type="GO" id="GO:0000993">
    <property type="term" value="F:RNA polymerase II complex binding"/>
    <property type="evidence" value="ECO:0007669"/>
    <property type="project" value="InterPro"/>
</dbReference>
<dbReference type="PROSITE" id="PS51391">
    <property type="entry name" value="CID"/>
    <property type="match status" value="1"/>
</dbReference>
<evidence type="ECO:0000256" key="1">
    <source>
        <dbReference type="ARBA" id="ARBA00022664"/>
    </source>
</evidence>
<dbReference type="GO" id="GO:0005849">
    <property type="term" value="C:mRNA cleavage factor complex"/>
    <property type="evidence" value="ECO:0007669"/>
    <property type="project" value="TreeGrafter"/>
</dbReference>
<dbReference type="SMART" id="SM00582">
    <property type="entry name" value="RPR"/>
    <property type="match status" value="1"/>
</dbReference>
<dbReference type="PANTHER" id="PTHR15921:SF12">
    <property type="entry name" value="POLYADENYLATION AND CLEAVAGE FACTOR HOMOLOG 4"/>
    <property type="match status" value="1"/>
</dbReference>
<comment type="caution">
    <text evidence="4">The sequence shown here is derived from an EMBL/GenBank/DDBJ whole genome shotgun (WGS) entry which is preliminary data.</text>
</comment>
<dbReference type="InterPro" id="IPR047415">
    <property type="entry name" value="Pcf11_CID"/>
</dbReference>
<dbReference type="Proteomes" id="UP001054252">
    <property type="component" value="Unassembled WGS sequence"/>
</dbReference>
<organism evidence="4 5">
    <name type="scientific">Rubroshorea leprosula</name>
    <dbReference type="NCBI Taxonomy" id="152421"/>
    <lineage>
        <taxon>Eukaryota</taxon>
        <taxon>Viridiplantae</taxon>
        <taxon>Streptophyta</taxon>
        <taxon>Embryophyta</taxon>
        <taxon>Tracheophyta</taxon>
        <taxon>Spermatophyta</taxon>
        <taxon>Magnoliopsida</taxon>
        <taxon>eudicotyledons</taxon>
        <taxon>Gunneridae</taxon>
        <taxon>Pentapetalae</taxon>
        <taxon>rosids</taxon>
        <taxon>malvids</taxon>
        <taxon>Malvales</taxon>
        <taxon>Dipterocarpaceae</taxon>
        <taxon>Rubroshorea</taxon>
    </lineage>
</organism>
<dbReference type="InterPro" id="IPR057242">
    <property type="entry name" value="PCFS4-like"/>
</dbReference>
<evidence type="ECO:0000313" key="4">
    <source>
        <dbReference type="EMBL" id="GKV38224.1"/>
    </source>
</evidence>
<dbReference type="InterPro" id="IPR008942">
    <property type="entry name" value="ENTH_VHS"/>
</dbReference>
<feature type="region of interest" description="Disordered" evidence="2">
    <location>
        <begin position="917"/>
        <end position="948"/>
    </location>
</feature>
<dbReference type="GO" id="GO:0006369">
    <property type="term" value="P:termination of RNA polymerase II transcription"/>
    <property type="evidence" value="ECO:0007669"/>
    <property type="project" value="InterPro"/>
</dbReference>
<feature type="region of interest" description="Disordered" evidence="2">
    <location>
        <begin position="1"/>
        <end position="38"/>
    </location>
</feature>
<dbReference type="PROSITE" id="PS00028">
    <property type="entry name" value="ZINC_FINGER_C2H2_1"/>
    <property type="match status" value="1"/>
</dbReference>
<keyword evidence="1" id="KW-0507">mRNA processing</keyword>
<dbReference type="InterPro" id="IPR013087">
    <property type="entry name" value="Znf_C2H2_type"/>
</dbReference>
<dbReference type="GO" id="GO:0005737">
    <property type="term" value="C:cytoplasm"/>
    <property type="evidence" value="ECO:0007669"/>
    <property type="project" value="TreeGrafter"/>
</dbReference>
<feature type="region of interest" description="Disordered" evidence="2">
    <location>
        <begin position="347"/>
        <end position="395"/>
    </location>
</feature>
<feature type="compositionally biased region" description="Low complexity" evidence="2">
    <location>
        <begin position="14"/>
        <end position="23"/>
    </location>
</feature>
<dbReference type="EMBL" id="BPVZ01000127">
    <property type="protein sequence ID" value="GKV38224.1"/>
    <property type="molecule type" value="Genomic_DNA"/>
</dbReference>
<dbReference type="InterPro" id="IPR045154">
    <property type="entry name" value="PCF11-like"/>
</dbReference>
<proteinExistence type="predicted"/>
<dbReference type="CDD" id="cd16982">
    <property type="entry name" value="CID_Pcf11"/>
    <property type="match status" value="1"/>
</dbReference>
<protein>
    <recommendedName>
        <fullName evidence="3">CID domain-containing protein</fullName>
    </recommendedName>
</protein>
<evidence type="ECO:0000313" key="5">
    <source>
        <dbReference type="Proteomes" id="UP001054252"/>
    </source>
</evidence>
<dbReference type="PANTHER" id="PTHR15921">
    <property type="entry name" value="PRE-MRNA CLEAVAGE COMPLEX II"/>
    <property type="match status" value="1"/>
</dbReference>
<evidence type="ECO:0000259" key="3">
    <source>
        <dbReference type="PROSITE" id="PS51391"/>
    </source>
</evidence>
<sequence>MESEKILLSRENPRNFSSFPSNNTASSRAMPNELAQKPQPPIFDRFRALLKQREDVLRVSADEDLPPPSAEEIVQLYEIVLAELTFNSKPIITDLTIIAGEQREHGEGIAYAICARIFEVPVEQKLPSLYLLDSIVKNIGREYVRYFSSRLPEVFCEAYTQVHPNLRPAMRHLFGTWSAVFPPAVLSKIEAQLQLSSLVSQKPSGVTSLPSSESPRPMHGIHVNLKYLRQLEQQSGADINVQHVRDTSSNLKISGQRQAIGYDEFNPKPTEITSLKVGTRRLISAGNASRTSLLSGANKLHLSSAAKVPRTSEVGEFASDSPKRFVEGPFPSNVAFDYGHGRGLVRDEETREGRRKHHSDYSLSNGHGRQNPRALIDAYGSDQGKGLPNNKSPQVEWLDVNGVGKASRSWKNTEEEEFDWEDMSPTLAEHGRSNDLLPSSAPHFGRVGSRHRLTQLAGSRYPQDAWNLPHHASQSSHHLRGEGSGRDFQMSISAGGLTSLGLEKMSSFVDKLPDADLQLVRPPNIVSRTTTHDSVTIVGAHPAIIPSSAGVWPPANVHKSQPPPTHSIYPLQKPRSQFDLMNPGNSLLNQGQSKPSYLAEQQFDSFESKEQNFTRLPHMPNQHPALYQQNHLQATPLQSASLPPHLLAPPLSLGYSSQGYGAVSSMVPTNLVPVIQTPLTIQNMPMTSLHLSGRALPPLPRGPPLSSQLIPISQNAVQGLPNQPQSGAFSGLISSLVSQGLISLTNPTPVQDSVSVEFDADLLKVRHKSVINSLYDDLPRQCTTCGLRFKFQEEHSSHMDWHVTKNRMSKNRKQKPSRKWFVSASMWLSGAEALGTDAVPGFLPMDTTVEKKDDEELAVPADEEQTVCALCGEPFEDFYSDETEEWMYKGAVYANAPTGSTAGMDRSQFGPIVHAKCRSESSVAPPKEFAHDVGGNTEDGSQRKRMRS</sequence>
<keyword evidence="5" id="KW-1185">Reference proteome</keyword>
<gene>
    <name evidence="4" type="ORF">SLEP1_g46160</name>
</gene>
<feature type="domain" description="CID" evidence="3">
    <location>
        <begin position="69"/>
        <end position="197"/>
    </location>
</feature>
<dbReference type="Pfam" id="PF23228">
    <property type="entry name" value="zf_PCFS4"/>
    <property type="match status" value="1"/>
</dbReference>
<dbReference type="GO" id="GO:0031124">
    <property type="term" value="P:mRNA 3'-end processing"/>
    <property type="evidence" value="ECO:0007669"/>
    <property type="project" value="InterPro"/>
</dbReference>
<feature type="compositionally biased region" description="Basic and acidic residues" evidence="2">
    <location>
        <begin position="1"/>
        <end position="13"/>
    </location>
</feature>
<feature type="region of interest" description="Disordered" evidence="2">
    <location>
        <begin position="467"/>
        <end position="487"/>
    </location>
</feature>
<dbReference type="Pfam" id="PF04818">
    <property type="entry name" value="CID"/>
    <property type="match status" value="1"/>
</dbReference>
<dbReference type="Gene3D" id="1.25.40.90">
    <property type="match status" value="1"/>
</dbReference>
<reference evidence="4 5" key="1">
    <citation type="journal article" date="2021" name="Commun. Biol.">
        <title>The genome of Shorea leprosula (Dipterocarpaceae) highlights the ecological relevance of drought in aseasonal tropical rainforests.</title>
        <authorList>
            <person name="Ng K.K.S."/>
            <person name="Kobayashi M.J."/>
            <person name="Fawcett J.A."/>
            <person name="Hatakeyama M."/>
            <person name="Paape T."/>
            <person name="Ng C.H."/>
            <person name="Ang C.C."/>
            <person name="Tnah L.H."/>
            <person name="Lee C.T."/>
            <person name="Nishiyama T."/>
            <person name="Sese J."/>
            <person name="O'Brien M.J."/>
            <person name="Copetti D."/>
            <person name="Mohd Noor M.I."/>
            <person name="Ong R.C."/>
            <person name="Putra M."/>
            <person name="Sireger I.Z."/>
            <person name="Indrioko S."/>
            <person name="Kosugi Y."/>
            <person name="Izuno A."/>
            <person name="Isagi Y."/>
            <person name="Lee S.L."/>
            <person name="Shimizu K.K."/>
        </authorList>
    </citation>
    <scope>NUCLEOTIDE SEQUENCE [LARGE SCALE GENOMIC DNA]</scope>
    <source>
        <strain evidence="4">214</strain>
    </source>
</reference>